<evidence type="ECO:0000256" key="5">
    <source>
        <dbReference type="ARBA" id="ARBA00023136"/>
    </source>
</evidence>
<dbReference type="RefSeq" id="WP_090505261.1">
    <property type="nucleotide sequence ID" value="NZ_FNWL01000001.1"/>
</dbReference>
<dbReference type="Pfam" id="PF03176">
    <property type="entry name" value="MMPL"/>
    <property type="match status" value="2"/>
</dbReference>
<feature type="domain" description="SSD" evidence="9">
    <location>
        <begin position="847"/>
        <end position="1007"/>
    </location>
</feature>
<feature type="transmembrane region" description="Helical" evidence="8">
    <location>
        <begin position="955"/>
        <end position="976"/>
    </location>
</feature>
<reference evidence="11" key="1">
    <citation type="submission" date="2016-10" db="EMBL/GenBank/DDBJ databases">
        <authorList>
            <person name="Varghese N."/>
            <person name="Submissions S."/>
        </authorList>
    </citation>
    <scope>NUCLEOTIDE SEQUENCE [LARGE SCALE GENOMIC DNA]</scope>
    <source>
        <strain evidence="11">CGMCC 1.8981</strain>
    </source>
</reference>
<dbReference type="SUPFAM" id="SSF82866">
    <property type="entry name" value="Multidrug efflux transporter AcrB transmembrane domain"/>
    <property type="match status" value="2"/>
</dbReference>
<feature type="region of interest" description="Disordered" evidence="7">
    <location>
        <begin position="712"/>
        <end position="731"/>
    </location>
</feature>
<dbReference type="OrthoDB" id="42357at2157"/>
<evidence type="ECO:0000256" key="1">
    <source>
        <dbReference type="ARBA" id="ARBA00004651"/>
    </source>
</evidence>
<feature type="transmembrane region" description="Helical" evidence="8">
    <location>
        <begin position="434"/>
        <end position="453"/>
    </location>
</feature>
<gene>
    <name evidence="10" type="ORF">SAMN04487967_0742</name>
</gene>
<feature type="transmembrane region" description="Helical" evidence="8">
    <location>
        <begin position="460"/>
        <end position="481"/>
    </location>
</feature>
<feature type="coiled-coil region" evidence="6">
    <location>
        <begin position="139"/>
        <end position="211"/>
    </location>
</feature>
<evidence type="ECO:0000256" key="4">
    <source>
        <dbReference type="ARBA" id="ARBA00022989"/>
    </source>
</evidence>
<feature type="transmembrane region" description="Helical" evidence="8">
    <location>
        <begin position="982"/>
        <end position="1008"/>
    </location>
</feature>
<keyword evidence="5 8" id="KW-0472">Membrane</keyword>
<feature type="transmembrane region" description="Helical" evidence="8">
    <location>
        <begin position="526"/>
        <end position="550"/>
    </location>
</feature>
<keyword evidence="3 8" id="KW-0812">Transmembrane</keyword>
<dbReference type="InterPro" id="IPR050545">
    <property type="entry name" value="Mycobact_MmpL"/>
</dbReference>
<comment type="subcellular location">
    <subcellularLocation>
        <location evidence="1">Cell membrane</location>
        <topology evidence="1">Multi-pass membrane protein</topology>
    </subcellularLocation>
</comment>
<evidence type="ECO:0000256" key="2">
    <source>
        <dbReference type="ARBA" id="ARBA00022475"/>
    </source>
</evidence>
<feature type="transmembrane region" description="Helical" evidence="8">
    <location>
        <begin position="619"/>
        <end position="639"/>
    </location>
</feature>
<dbReference type="InterPro" id="IPR004869">
    <property type="entry name" value="MMPL_dom"/>
</dbReference>
<dbReference type="PANTHER" id="PTHR33406">
    <property type="entry name" value="MEMBRANE PROTEIN MJ1562-RELATED"/>
    <property type="match status" value="1"/>
</dbReference>
<dbReference type="Gene3D" id="1.20.1640.10">
    <property type="entry name" value="Multidrug efflux transporter AcrB transmembrane domain"/>
    <property type="match status" value="2"/>
</dbReference>
<dbReference type="EMBL" id="FNWL01000001">
    <property type="protein sequence ID" value="SEH12293.1"/>
    <property type="molecule type" value="Genomic_DNA"/>
</dbReference>
<feature type="transmembrane region" description="Helical" evidence="8">
    <location>
        <begin position="562"/>
        <end position="584"/>
    </location>
</feature>
<dbReference type="PANTHER" id="PTHR33406:SF13">
    <property type="entry name" value="MEMBRANE PROTEIN YDFJ"/>
    <property type="match status" value="1"/>
</dbReference>
<proteinExistence type="predicted"/>
<feature type="domain" description="SSD" evidence="9">
    <location>
        <begin position="463"/>
        <end position="587"/>
    </location>
</feature>
<dbReference type="InterPro" id="IPR000731">
    <property type="entry name" value="SSD"/>
</dbReference>
<keyword evidence="11" id="KW-1185">Reference proteome</keyword>
<organism evidence="10 11">
    <name type="scientific">Natronorubrum sediminis</name>
    <dbReference type="NCBI Taxonomy" id="640943"/>
    <lineage>
        <taxon>Archaea</taxon>
        <taxon>Methanobacteriati</taxon>
        <taxon>Methanobacteriota</taxon>
        <taxon>Stenosarchaea group</taxon>
        <taxon>Halobacteria</taxon>
        <taxon>Halobacteriales</taxon>
        <taxon>Natrialbaceae</taxon>
        <taxon>Natronorubrum</taxon>
    </lineage>
</organism>
<feature type="transmembrane region" description="Helical" evidence="8">
    <location>
        <begin position="880"/>
        <end position="902"/>
    </location>
</feature>
<dbReference type="Proteomes" id="UP000199112">
    <property type="component" value="Unassembled WGS sequence"/>
</dbReference>
<evidence type="ECO:0000256" key="3">
    <source>
        <dbReference type="ARBA" id="ARBA00022692"/>
    </source>
</evidence>
<feature type="transmembrane region" description="Helical" evidence="8">
    <location>
        <begin position="852"/>
        <end position="873"/>
    </location>
</feature>
<keyword evidence="4 8" id="KW-1133">Transmembrane helix</keyword>
<feature type="transmembrane region" description="Helical" evidence="8">
    <location>
        <begin position="487"/>
        <end position="505"/>
    </location>
</feature>
<protein>
    <submittedName>
        <fullName evidence="10">Predicted exporter protein, RND superfamily</fullName>
    </submittedName>
</protein>
<evidence type="ECO:0000256" key="7">
    <source>
        <dbReference type="SAM" id="MobiDB-lite"/>
    </source>
</evidence>
<evidence type="ECO:0000256" key="8">
    <source>
        <dbReference type="SAM" id="Phobius"/>
    </source>
</evidence>
<dbReference type="AlphaFoldDB" id="A0A1H6FR14"/>
<keyword evidence="6" id="KW-0175">Coiled coil</keyword>
<dbReference type="PROSITE" id="PS50156">
    <property type="entry name" value="SSD"/>
    <property type="match status" value="2"/>
</dbReference>
<evidence type="ECO:0000256" key="6">
    <source>
        <dbReference type="SAM" id="Coils"/>
    </source>
</evidence>
<evidence type="ECO:0000313" key="10">
    <source>
        <dbReference type="EMBL" id="SEH12293.1"/>
    </source>
</evidence>
<keyword evidence="2" id="KW-1003">Cell membrane</keyword>
<feature type="compositionally biased region" description="Acidic residues" evidence="7">
    <location>
        <begin position="371"/>
        <end position="388"/>
    </location>
</feature>
<dbReference type="GO" id="GO:0005886">
    <property type="term" value="C:plasma membrane"/>
    <property type="evidence" value="ECO:0007669"/>
    <property type="project" value="UniProtKB-SubCell"/>
</dbReference>
<feature type="region of interest" description="Disordered" evidence="7">
    <location>
        <begin position="368"/>
        <end position="389"/>
    </location>
</feature>
<sequence length="1031" mass="110760">MNGGRQDEPTRFTRLVDAITTQTTVVIVSILLLTAVFGVGIAFLEYDSSLEQFESETKEAETLEYATANFSTQEEANTTVTAVIVSDDDALAKESLLESLEFQQALHENETVTETLAADSPTIGVENVVATSILREDDVDTLVERRDDLEERADELDETETDLRQALESVRGLEADYADLNASYENDEIDEETYQTRAGDLDQELESVREEATTDLEDDQTQSFDRAMGSVRAVQSEINATERAYADGEIKTEAYDERTDRLENDLETAYTDGTVGVLGDEYDELWAEQRELEDQRDDLESLDQPPLEEQISALESIDESAYERHLEELGDEESPAVDEFATTLLPSSYEVGDTQAEKRLTVLRHAQAGVDGEEDGDVNADTDTDTDSTGDRLVESELAVQQLAADHGDASGGEYVVFGPGIVSDEIDRAIVDSLIFVGPLALGVVLVSLAVAYRDPIEVALGVAGIGTVLVWTLGFMGWAGITFNQLFVAIPVLLIGLSIDYAIHVFMRHRESRETAATAVRPAMALALTGVGVALLWVTATTAIGFLSNLVSPIAPLREFGLVSTVGIVAALLVFGGLMPAIKIELDESLERRRPALGIEDGPVRSALSVGASAARVAPLVVLVLVLAVTAGGLYAAGSVDTNFDEDDLLAENPSWTEHVSTTDRDYQATAGYEALEDGFEYRDAQAQIVVSGDVTDGDTLERVDSARMQVSESESTDAAHSAGADDQNPLTVMESVATEDESFNASFHLADRTGDGVPNQNLEGLYDHLFESDPEAASEVIHRTSDGEYESVRLLVSVRGDAPAETVTSDVQSAAAMVDDGGADERWNASATGPQIVEHTVEESLLDGIFESLVITLVAVFGFLTAAYYLTGHSASLGIVTLLPVALAVCWIVGTMALLGIPFNILTGTVTSLTIGLGVAYNIHVSSRFVLERRRRGDAADALSRTMAGTGGALFGSVATTTLGFTTLALAFLPAVRQFGFVTALTIAYAFFSSILVLPTLLLLWARYVADGGENDDAQNGQRSQNGR</sequence>
<feature type="transmembrane region" description="Helical" evidence="8">
    <location>
        <begin position="908"/>
        <end position="934"/>
    </location>
</feature>
<feature type="compositionally biased region" description="Polar residues" evidence="7">
    <location>
        <begin position="712"/>
        <end position="721"/>
    </location>
</feature>
<feature type="transmembrane region" description="Helical" evidence="8">
    <location>
        <begin position="21"/>
        <end position="44"/>
    </location>
</feature>
<accession>A0A1H6FR14</accession>
<evidence type="ECO:0000313" key="11">
    <source>
        <dbReference type="Proteomes" id="UP000199112"/>
    </source>
</evidence>
<name>A0A1H6FR14_9EURY</name>
<evidence type="ECO:0000259" key="9">
    <source>
        <dbReference type="PROSITE" id="PS50156"/>
    </source>
</evidence>